<keyword evidence="1" id="KW-0863">Zinc-finger</keyword>
<sequence length="317" mass="35626">MDAKQLAAVLDADRQQLTEDLRAEIRSNQEILRASQEAAQHRHEELVKAMSAQLRTLGLGGTASPQAPSGTNVQPAITQSLVGPNPLQFLTLCKMGPQDAADDFLNTFERVATAAGWPKSQWAVRLAPCLAGKALSAYQTLSPDQVTEYARVKDHILETLGFTREYYRRQFRGAHMLEGERPKALLQRLHRLAERWLQPCLADPQELLAEVLQEQFLEALPKNVQGWVRKQGGRTLTQVVEFTENYLDASSFNLGEDRGTRAPGRLGPNKEARDLMIPGIAPRTPQGEKRRPKGNLKCFRCGKVGHFHRNCWVRREF</sequence>
<dbReference type="Gene3D" id="1.10.4020.10">
    <property type="entry name" value="DNA breaking-rejoining enzymes"/>
    <property type="match status" value="1"/>
</dbReference>
<evidence type="ECO:0000259" key="2">
    <source>
        <dbReference type="PROSITE" id="PS50158"/>
    </source>
</evidence>
<evidence type="ECO:0000259" key="3">
    <source>
        <dbReference type="PROSITE" id="PS50804"/>
    </source>
</evidence>
<dbReference type="InterPro" id="IPR003309">
    <property type="entry name" value="SCAN_dom"/>
</dbReference>
<dbReference type="SUPFAM" id="SSF57756">
    <property type="entry name" value="Retrovirus zinc finger-like domains"/>
    <property type="match status" value="1"/>
</dbReference>
<evidence type="ECO:0000256" key="1">
    <source>
        <dbReference type="PROSITE-ProRule" id="PRU00047"/>
    </source>
</evidence>
<evidence type="ECO:0000313" key="5">
    <source>
        <dbReference type="RefSeq" id="XP_033800412.1"/>
    </source>
</evidence>
<dbReference type="PROSITE" id="PS50158">
    <property type="entry name" value="ZF_CCHC"/>
    <property type="match status" value="1"/>
</dbReference>
<dbReference type="GeneID" id="117360573"/>
<reference evidence="5" key="1">
    <citation type="submission" date="2025-08" db="UniProtKB">
        <authorList>
            <consortium name="RefSeq"/>
        </authorList>
    </citation>
    <scope>IDENTIFICATION</scope>
</reference>
<dbReference type="InterPro" id="IPR036875">
    <property type="entry name" value="Znf_CCHC_sf"/>
</dbReference>
<protein>
    <submittedName>
        <fullName evidence="5">Uncharacterized protein LOC117360573</fullName>
    </submittedName>
</protein>
<dbReference type="PANTHER" id="PTHR46888:SF15">
    <property type="entry name" value="ZINC FINGER AND SCAN DOMAIN-CONTAINING PROTEIN 12-LIKE"/>
    <property type="match status" value="1"/>
</dbReference>
<dbReference type="PROSITE" id="PS50804">
    <property type="entry name" value="SCAN_BOX"/>
    <property type="match status" value="1"/>
</dbReference>
<dbReference type="InParanoid" id="A0A6P8QPQ0"/>
<dbReference type="SUPFAM" id="SSF47353">
    <property type="entry name" value="Retrovirus capsid dimerization domain-like"/>
    <property type="match status" value="1"/>
</dbReference>
<dbReference type="Pfam" id="PF02023">
    <property type="entry name" value="SCAN"/>
    <property type="match status" value="1"/>
</dbReference>
<accession>A0A6P8QPQ0</accession>
<feature type="domain" description="CCHC-type" evidence="2">
    <location>
        <begin position="297"/>
        <end position="311"/>
    </location>
</feature>
<dbReference type="Proteomes" id="UP000515159">
    <property type="component" value="Chromosome 5"/>
</dbReference>
<proteinExistence type="predicted"/>
<gene>
    <name evidence="5" type="primary">LOC117360573</name>
</gene>
<dbReference type="FunCoup" id="A0A6P8QPQ0">
    <property type="interactions" value="4074"/>
</dbReference>
<organism evidence="4 5">
    <name type="scientific">Geotrypetes seraphini</name>
    <name type="common">Gaboon caecilian</name>
    <name type="synonym">Caecilia seraphini</name>
    <dbReference type="NCBI Taxonomy" id="260995"/>
    <lineage>
        <taxon>Eukaryota</taxon>
        <taxon>Metazoa</taxon>
        <taxon>Chordata</taxon>
        <taxon>Craniata</taxon>
        <taxon>Vertebrata</taxon>
        <taxon>Euteleostomi</taxon>
        <taxon>Amphibia</taxon>
        <taxon>Gymnophiona</taxon>
        <taxon>Geotrypetes</taxon>
    </lineage>
</organism>
<feature type="domain" description="SCAN box" evidence="3">
    <location>
        <begin position="168"/>
        <end position="245"/>
    </location>
</feature>
<dbReference type="OrthoDB" id="9907264at2759"/>
<name>A0A6P8QPQ0_GEOSA</name>
<keyword evidence="1" id="KW-0862">Zinc</keyword>
<dbReference type="GO" id="GO:0003676">
    <property type="term" value="F:nucleic acid binding"/>
    <property type="evidence" value="ECO:0007669"/>
    <property type="project" value="InterPro"/>
</dbReference>
<dbReference type="InterPro" id="IPR001878">
    <property type="entry name" value="Znf_CCHC"/>
</dbReference>
<dbReference type="InterPro" id="IPR038269">
    <property type="entry name" value="SCAN_sf"/>
</dbReference>
<evidence type="ECO:0000313" key="4">
    <source>
        <dbReference type="Proteomes" id="UP000515159"/>
    </source>
</evidence>
<keyword evidence="4" id="KW-1185">Reference proteome</keyword>
<dbReference type="RefSeq" id="XP_033800412.1">
    <property type="nucleotide sequence ID" value="XM_033944521.1"/>
</dbReference>
<dbReference type="AlphaFoldDB" id="A0A6P8QPQ0"/>
<keyword evidence="1" id="KW-0479">Metal-binding</keyword>
<dbReference type="SMART" id="SM00343">
    <property type="entry name" value="ZnF_C2HC"/>
    <property type="match status" value="1"/>
</dbReference>
<dbReference type="SMART" id="SM00431">
    <property type="entry name" value="SCAN"/>
    <property type="match status" value="1"/>
</dbReference>
<dbReference type="GO" id="GO:0008270">
    <property type="term" value="F:zinc ion binding"/>
    <property type="evidence" value="ECO:0007669"/>
    <property type="project" value="UniProtKB-KW"/>
</dbReference>
<dbReference type="PANTHER" id="PTHR46888">
    <property type="entry name" value="ZINC KNUCKLE DOMAINCONTAINING PROTEIN-RELATED"/>
    <property type="match status" value="1"/>
</dbReference>
<dbReference type="KEGG" id="gsh:117360573"/>